<comment type="caution">
    <text evidence="3">The sequence shown here is derived from an EMBL/GenBank/DDBJ whole genome shotgun (WGS) entry which is preliminary data.</text>
</comment>
<protein>
    <recommendedName>
        <fullName evidence="2">HTH cro/C1-type domain-containing protein</fullName>
    </recommendedName>
</protein>
<proteinExistence type="predicted"/>
<accession>A0A2S7FDL4</accession>
<evidence type="ECO:0000313" key="4">
    <source>
        <dbReference type="Proteomes" id="UP000238081"/>
    </source>
</evidence>
<dbReference type="GO" id="GO:0005829">
    <property type="term" value="C:cytosol"/>
    <property type="evidence" value="ECO:0007669"/>
    <property type="project" value="TreeGrafter"/>
</dbReference>
<dbReference type="Proteomes" id="UP000238081">
    <property type="component" value="Unassembled WGS sequence"/>
</dbReference>
<dbReference type="GO" id="GO:0003700">
    <property type="term" value="F:DNA-binding transcription factor activity"/>
    <property type="evidence" value="ECO:0007669"/>
    <property type="project" value="TreeGrafter"/>
</dbReference>
<dbReference type="InterPro" id="IPR050807">
    <property type="entry name" value="TransReg_Diox_bact_type"/>
</dbReference>
<feature type="domain" description="HTH cro/C1-type" evidence="2">
    <location>
        <begin position="9"/>
        <end position="64"/>
    </location>
</feature>
<dbReference type="RefSeq" id="WP_052188310.1">
    <property type="nucleotide sequence ID" value="NZ_JSEG01000005.1"/>
</dbReference>
<dbReference type="PANTHER" id="PTHR46797">
    <property type="entry name" value="HTH-TYPE TRANSCRIPTIONAL REGULATOR"/>
    <property type="match status" value="1"/>
</dbReference>
<name>A0A2S7FDL4_CLOBU</name>
<dbReference type="Pfam" id="PF01381">
    <property type="entry name" value="HTH_3"/>
    <property type="match status" value="1"/>
</dbReference>
<dbReference type="SMART" id="SM00530">
    <property type="entry name" value="HTH_XRE"/>
    <property type="match status" value="1"/>
</dbReference>
<dbReference type="InterPro" id="IPR001387">
    <property type="entry name" value="Cro/C1-type_HTH"/>
</dbReference>
<dbReference type="Gene3D" id="1.10.260.40">
    <property type="entry name" value="lambda repressor-like DNA-binding domains"/>
    <property type="match status" value="1"/>
</dbReference>
<dbReference type="AlphaFoldDB" id="A0A2S7FDL4"/>
<dbReference type="GO" id="GO:0003677">
    <property type="term" value="F:DNA binding"/>
    <property type="evidence" value="ECO:0007669"/>
    <property type="project" value="UniProtKB-KW"/>
</dbReference>
<dbReference type="EMBL" id="LRDH01000077">
    <property type="protein sequence ID" value="PPV16546.1"/>
    <property type="molecule type" value="Genomic_DNA"/>
</dbReference>
<dbReference type="CDD" id="cd00093">
    <property type="entry name" value="HTH_XRE"/>
    <property type="match status" value="1"/>
</dbReference>
<dbReference type="InterPro" id="IPR010982">
    <property type="entry name" value="Lambda_DNA-bd_dom_sf"/>
</dbReference>
<evidence type="ECO:0000259" key="2">
    <source>
        <dbReference type="PROSITE" id="PS50943"/>
    </source>
</evidence>
<evidence type="ECO:0000256" key="1">
    <source>
        <dbReference type="ARBA" id="ARBA00023125"/>
    </source>
</evidence>
<dbReference type="PANTHER" id="PTHR46797:SF24">
    <property type="entry name" value="DNA-BINDING PHAGE PROTEIN"/>
    <property type="match status" value="1"/>
</dbReference>
<dbReference type="SUPFAM" id="SSF47413">
    <property type="entry name" value="lambda repressor-like DNA-binding domains"/>
    <property type="match status" value="1"/>
</dbReference>
<sequence>MISELGLNIKKIRELRKISAYELAKRANVGNATISQIESGKRQTLKGDTLSRIAAALNVSESDLLGTSEKINFETNDLVDLLNIINYADFIELDGKRLSDDEKKVIESAVIMGVDSIRYHRIKN</sequence>
<dbReference type="PROSITE" id="PS50943">
    <property type="entry name" value="HTH_CROC1"/>
    <property type="match status" value="1"/>
</dbReference>
<reference evidence="3 4" key="1">
    <citation type="submission" date="2016-01" db="EMBL/GenBank/DDBJ databases">
        <title>Characterization of the Clostridium difficile lineages that are prevalent in Hong Kong and China.</title>
        <authorList>
            <person name="Kwok J.S.-L."/>
            <person name="Lam W.-Y."/>
            <person name="Ip M."/>
            <person name="Chan T.-F."/>
            <person name="Hawkey P.M."/>
            <person name="Tsui S.K.-W."/>
        </authorList>
    </citation>
    <scope>NUCLEOTIDE SEQUENCE [LARGE SCALE GENOMIC DNA]</scope>
    <source>
        <strain evidence="3 4">300064</strain>
    </source>
</reference>
<gene>
    <name evidence="3" type="ORF">AWN73_09760</name>
</gene>
<organism evidence="3 4">
    <name type="scientific">Clostridium butyricum</name>
    <dbReference type="NCBI Taxonomy" id="1492"/>
    <lineage>
        <taxon>Bacteria</taxon>
        <taxon>Bacillati</taxon>
        <taxon>Bacillota</taxon>
        <taxon>Clostridia</taxon>
        <taxon>Eubacteriales</taxon>
        <taxon>Clostridiaceae</taxon>
        <taxon>Clostridium</taxon>
    </lineage>
</organism>
<keyword evidence="1" id="KW-0238">DNA-binding</keyword>
<evidence type="ECO:0000313" key="3">
    <source>
        <dbReference type="EMBL" id="PPV16546.1"/>
    </source>
</evidence>